<feature type="transmembrane region" description="Helical" evidence="1">
    <location>
        <begin position="40"/>
        <end position="62"/>
    </location>
</feature>
<accession>A0A420XKD5</accession>
<keyword evidence="1" id="KW-1133">Transmembrane helix</keyword>
<dbReference type="Proteomes" id="UP000281955">
    <property type="component" value="Unassembled WGS sequence"/>
</dbReference>
<dbReference type="OrthoDB" id="5243699at2"/>
<gene>
    <name evidence="2" type="ORF">CLV35_3730</name>
</gene>
<dbReference type="EMBL" id="RBWV01000016">
    <property type="protein sequence ID" value="RKS68601.1"/>
    <property type="molecule type" value="Genomic_DNA"/>
</dbReference>
<name>A0A420XKD5_9ACTN</name>
<reference evidence="2 3" key="1">
    <citation type="submission" date="2018-10" db="EMBL/GenBank/DDBJ databases">
        <title>Genomic Encyclopedia of Archaeal and Bacterial Type Strains, Phase II (KMG-II): from individual species to whole genera.</title>
        <authorList>
            <person name="Goeker M."/>
        </authorList>
    </citation>
    <scope>NUCLEOTIDE SEQUENCE [LARGE SCALE GENOMIC DNA]</scope>
    <source>
        <strain evidence="2 3">RP-AC37</strain>
    </source>
</reference>
<organism evidence="2 3">
    <name type="scientific">Motilibacter peucedani</name>
    <dbReference type="NCBI Taxonomy" id="598650"/>
    <lineage>
        <taxon>Bacteria</taxon>
        <taxon>Bacillati</taxon>
        <taxon>Actinomycetota</taxon>
        <taxon>Actinomycetes</taxon>
        <taxon>Motilibacterales</taxon>
        <taxon>Motilibacteraceae</taxon>
        <taxon>Motilibacter</taxon>
    </lineage>
</organism>
<dbReference type="RefSeq" id="WP_121194963.1">
    <property type="nucleotide sequence ID" value="NZ_RBWV01000016.1"/>
</dbReference>
<evidence type="ECO:0000313" key="3">
    <source>
        <dbReference type="Proteomes" id="UP000281955"/>
    </source>
</evidence>
<evidence type="ECO:0000313" key="2">
    <source>
        <dbReference type="EMBL" id="RKS68601.1"/>
    </source>
</evidence>
<protein>
    <submittedName>
        <fullName evidence="2">Uncharacterized protein</fullName>
    </submittedName>
</protein>
<evidence type="ECO:0000256" key="1">
    <source>
        <dbReference type="SAM" id="Phobius"/>
    </source>
</evidence>
<keyword evidence="1" id="KW-0472">Membrane</keyword>
<dbReference type="AlphaFoldDB" id="A0A420XKD5"/>
<comment type="caution">
    <text evidence="2">The sequence shown here is derived from an EMBL/GenBank/DDBJ whole genome shotgun (WGS) entry which is preliminary data.</text>
</comment>
<keyword evidence="3" id="KW-1185">Reference proteome</keyword>
<dbReference type="InParanoid" id="A0A420XKD5"/>
<proteinExistence type="predicted"/>
<sequence length="166" mass="16730">MTALPPALAALGDDLERAVAAQVAGTVRTRRTRRLRSRHAVAALVAGGVVSLAGTAAAVVALGPDEVATGMPAGSMAFAGVTPACTDEGRSTFRCTVAGGVRSTEVSDWTGTIEPFTDARSTIAGGCVSQDAKGVLWLCYGGQKAVDMQLIGPDYLGQHSSGPSVG</sequence>
<keyword evidence="1" id="KW-0812">Transmembrane</keyword>